<dbReference type="eggNOG" id="ENOG503364N">
    <property type="taxonomic scope" value="Bacteria"/>
</dbReference>
<evidence type="ECO:0000313" key="1">
    <source>
        <dbReference type="EMBL" id="EHK64114.1"/>
    </source>
</evidence>
<gene>
    <name evidence="1" type="ORF">KYC_22271</name>
</gene>
<keyword evidence="2" id="KW-1185">Reference proteome</keyword>
<dbReference type="OrthoDB" id="8649508at2"/>
<comment type="caution">
    <text evidence="1">The sequence shown here is derived from an EMBL/GenBank/DDBJ whole genome shotgun (WGS) entry which is preliminary data.</text>
</comment>
<accession>H0FCE5</accession>
<dbReference type="EMBL" id="AGUF01000071">
    <property type="protein sequence ID" value="EHK64114.1"/>
    <property type="molecule type" value="Genomic_DNA"/>
</dbReference>
<dbReference type="STRING" id="477184.KYC_22271"/>
<dbReference type="PATRIC" id="fig|477184.5.peg.4376"/>
<proteinExistence type="predicted"/>
<evidence type="ECO:0000313" key="2">
    <source>
        <dbReference type="Proteomes" id="UP000003113"/>
    </source>
</evidence>
<protein>
    <submittedName>
        <fullName evidence="1">Uncharacterized protein</fullName>
    </submittedName>
</protein>
<name>H0FCE5_9BURK</name>
<dbReference type="RefSeq" id="WP_008166554.1">
    <property type="nucleotide sequence ID" value="NZ_AGUF01000071.1"/>
</dbReference>
<reference evidence="1 2" key="1">
    <citation type="journal article" date="2012" name="J. Bacteriol.">
        <title>Genome sequence of the highly efficient arsenite-oxidizing bacterium Achromobacter arsenitoxydans SY8.</title>
        <authorList>
            <person name="Li X."/>
            <person name="Hu Y."/>
            <person name="Gong J."/>
            <person name="Lin Y."/>
            <person name="Johnstone L."/>
            <person name="Rensing C."/>
            <person name="Wang G."/>
        </authorList>
    </citation>
    <scope>NUCLEOTIDE SEQUENCE [LARGE SCALE GENOMIC DNA]</scope>
    <source>
        <strain evidence="1 2">SY8</strain>
    </source>
</reference>
<organism evidence="1 2">
    <name type="scientific">Achromobacter arsenitoxydans SY8</name>
    <dbReference type="NCBI Taxonomy" id="477184"/>
    <lineage>
        <taxon>Bacteria</taxon>
        <taxon>Pseudomonadati</taxon>
        <taxon>Pseudomonadota</taxon>
        <taxon>Betaproteobacteria</taxon>
        <taxon>Burkholderiales</taxon>
        <taxon>Alcaligenaceae</taxon>
        <taxon>Achromobacter</taxon>
    </lineage>
</organism>
<dbReference type="Proteomes" id="UP000003113">
    <property type="component" value="Unassembled WGS sequence"/>
</dbReference>
<dbReference type="AlphaFoldDB" id="H0FCE5"/>
<sequence length="448" mass="46550">MDSLIGMLRGIGGKATTGDGAAALLPSVPAGRNFYAEIEPPPGGAPALAAGLDGTPFVPGQCYFSVRVVEMRLSQAGNYLSEFLPLCTFFLRYGAEGARRELPYIVGYDMIQQALGAAAHETGASRVAFRDVYVARNVPYASEGLEMYAALCRFADSSLSRGILDFVSTAVTMLGGPVGGAIVKTGESLLKPLAKLFGTDGVSVRFGVFDGDALRRSGYRVLAGADSQDKLSGLQLVDGVLHRQNAAGKLEPVNDVDYLVVAFEHRATLGADMFAAATALPFHRLWKDVSAALIGNNAAAAQAAYQSLLIAVAESPLLVDSDRFALLTAYAAQRGAWEAASEQSGLKTRGGGKSLATAMTDRVNARAKTDPVAELLRTARKQLATPPAQPGKPELAQVALDDAAVAQTVSSLVDALAVKGGGPAPAQSPGALSRATRELLSIALSEPG</sequence>